<feature type="compositionally biased region" description="Low complexity" evidence="1">
    <location>
        <begin position="338"/>
        <end position="350"/>
    </location>
</feature>
<protein>
    <recommendedName>
        <fullName evidence="2">VHS domain-containing protein</fullName>
    </recommendedName>
</protein>
<dbReference type="PROSITE" id="PS50179">
    <property type="entry name" value="VHS"/>
    <property type="match status" value="1"/>
</dbReference>
<dbReference type="RefSeq" id="XP_068365007.1">
    <property type="nucleotide sequence ID" value="XM_068500261.1"/>
</dbReference>
<dbReference type="GO" id="GO:0035091">
    <property type="term" value="F:phosphatidylinositol binding"/>
    <property type="evidence" value="ECO:0007669"/>
    <property type="project" value="InterPro"/>
</dbReference>
<evidence type="ECO:0000313" key="3">
    <source>
        <dbReference type="EMBL" id="OHT11871.1"/>
    </source>
</evidence>
<gene>
    <name evidence="3" type="ORF">TRFO_18565</name>
</gene>
<dbReference type="InterPro" id="IPR002014">
    <property type="entry name" value="VHS_dom"/>
</dbReference>
<dbReference type="AlphaFoldDB" id="A0A1J4KKP7"/>
<dbReference type="EMBL" id="MLAK01000577">
    <property type="protein sequence ID" value="OHT11871.1"/>
    <property type="molecule type" value="Genomic_DNA"/>
</dbReference>
<dbReference type="VEuPathDB" id="TrichDB:TRFO_18565"/>
<evidence type="ECO:0000313" key="4">
    <source>
        <dbReference type="Proteomes" id="UP000179807"/>
    </source>
</evidence>
<feature type="region of interest" description="Disordered" evidence="1">
    <location>
        <begin position="287"/>
        <end position="315"/>
    </location>
</feature>
<dbReference type="OrthoDB" id="10462072at2759"/>
<sequence length="391" mass="44252">MLLTIYFTTSLEISKPIFHHRLSLTVNDRLMDLDSVFQNQAEYLVKKATSGPSGTPDWSTIIRILGIIDSSAITIPVFINIICKYLARGKKGVSLNCLVLIDALFKNSKRQQLTMLQSPQLLQQLNSPIIQKNPELHNFMYKSAPSWVSSCASQNCLDQYFASWQESICRSQYVPKMTDQIKKKLSSDIDAALEVLIMFSQCLITSFVDGGTPDDPLLREIMPNIREIARRTAELEPTVIDKSIRAAILAEKQFCEFCQQTMLEYKKTRKVDTNSVIIALTKAQNSVRKHLNGDQNGKQKDKKRIPPRRRGQPFDEMSVEDFFKKFDKIKNASGGSSQQQYATQQQQQQQNKHELDLLDLGDGLINNGNNTNQQASQASQADDLIDSLIQI</sequence>
<dbReference type="GeneID" id="94834965"/>
<feature type="domain" description="VHS" evidence="2">
    <location>
        <begin position="48"/>
        <end position="175"/>
    </location>
</feature>
<feature type="compositionally biased region" description="Basic residues" evidence="1">
    <location>
        <begin position="300"/>
        <end position="311"/>
    </location>
</feature>
<feature type="region of interest" description="Disordered" evidence="1">
    <location>
        <begin position="332"/>
        <end position="352"/>
    </location>
</feature>
<evidence type="ECO:0000259" key="2">
    <source>
        <dbReference type="PROSITE" id="PS50179"/>
    </source>
</evidence>
<proteinExistence type="predicted"/>
<dbReference type="Gene3D" id="1.25.40.90">
    <property type="match status" value="1"/>
</dbReference>
<comment type="caution">
    <text evidence="3">The sequence shown here is derived from an EMBL/GenBank/DDBJ whole genome shotgun (WGS) entry which is preliminary data.</text>
</comment>
<dbReference type="Proteomes" id="UP000179807">
    <property type="component" value="Unassembled WGS sequence"/>
</dbReference>
<dbReference type="GO" id="GO:0043130">
    <property type="term" value="F:ubiquitin binding"/>
    <property type="evidence" value="ECO:0007669"/>
    <property type="project" value="InterPro"/>
</dbReference>
<organism evidence="3 4">
    <name type="scientific">Tritrichomonas foetus</name>
    <dbReference type="NCBI Taxonomy" id="1144522"/>
    <lineage>
        <taxon>Eukaryota</taxon>
        <taxon>Metamonada</taxon>
        <taxon>Parabasalia</taxon>
        <taxon>Tritrichomonadida</taxon>
        <taxon>Tritrichomonadidae</taxon>
        <taxon>Tritrichomonas</taxon>
    </lineage>
</organism>
<name>A0A1J4KKP7_9EUKA</name>
<reference evidence="3" key="1">
    <citation type="submission" date="2016-10" db="EMBL/GenBank/DDBJ databases">
        <authorList>
            <person name="Benchimol M."/>
            <person name="Almeida L.G."/>
            <person name="Vasconcelos A.T."/>
            <person name="Perreira-Neves A."/>
            <person name="Rosa I.A."/>
            <person name="Tasca T."/>
            <person name="Bogo M.R."/>
            <person name="de Souza W."/>
        </authorList>
    </citation>
    <scope>NUCLEOTIDE SEQUENCE [LARGE SCALE GENOMIC DNA]</scope>
    <source>
        <strain evidence="3">K</strain>
    </source>
</reference>
<keyword evidence="4" id="KW-1185">Reference proteome</keyword>
<evidence type="ECO:0000256" key="1">
    <source>
        <dbReference type="SAM" id="MobiDB-lite"/>
    </source>
</evidence>
<dbReference type="InterPro" id="IPR008942">
    <property type="entry name" value="ENTH_VHS"/>
</dbReference>
<accession>A0A1J4KKP7</accession>
<dbReference type="SUPFAM" id="SSF48464">
    <property type="entry name" value="ENTH/VHS domain"/>
    <property type="match status" value="1"/>
</dbReference>